<evidence type="ECO:0000313" key="2">
    <source>
        <dbReference type="EMBL" id="MDQ0207670.1"/>
    </source>
</evidence>
<protein>
    <submittedName>
        <fullName evidence="2">Uncharacterized protein</fullName>
    </submittedName>
</protein>
<comment type="caution">
    <text evidence="2">The sequence shown here is derived from an EMBL/GenBank/DDBJ whole genome shotgun (WGS) entry which is preliminary data.</text>
</comment>
<organism evidence="2 3">
    <name type="scientific">Alkalicoccobacillus murimartini</name>
    <dbReference type="NCBI Taxonomy" id="171685"/>
    <lineage>
        <taxon>Bacteria</taxon>
        <taxon>Bacillati</taxon>
        <taxon>Bacillota</taxon>
        <taxon>Bacilli</taxon>
        <taxon>Bacillales</taxon>
        <taxon>Bacillaceae</taxon>
        <taxon>Alkalicoccobacillus</taxon>
    </lineage>
</organism>
<feature type="transmembrane region" description="Helical" evidence="1">
    <location>
        <begin position="6"/>
        <end position="24"/>
    </location>
</feature>
<name>A0ABT9YII3_9BACI</name>
<accession>A0ABT9YII3</accession>
<keyword evidence="3" id="KW-1185">Reference proteome</keyword>
<keyword evidence="1" id="KW-0812">Transmembrane</keyword>
<sequence length="34" mass="3963">MIHVFNVGVPFLFYVIMLLTVILTSRLPSNKNRE</sequence>
<evidence type="ECO:0000256" key="1">
    <source>
        <dbReference type="SAM" id="Phobius"/>
    </source>
</evidence>
<proteinExistence type="predicted"/>
<evidence type="ECO:0000313" key="3">
    <source>
        <dbReference type="Proteomes" id="UP001225034"/>
    </source>
</evidence>
<keyword evidence="1" id="KW-0472">Membrane</keyword>
<keyword evidence="1" id="KW-1133">Transmembrane helix</keyword>
<dbReference type="EMBL" id="JAUSUA010000003">
    <property type="protein sequence ID" value="MDQ0207670.1"/>
    <property type="molecule type" value="Genomic_DNA"/>
</dbReference>
<reference evidence="2 3" key="1">
    <citation type="submission" date="2023-07" db="EMBL/GenBank/DDBJ databases">
        <title>Genomic Encyclopedia of Type Strains, Phase IV (KMG-IV): sequencing the most valuable type-strain genomes for metagenomic binning, comparative biology and taxonomic classification.</title>
        <authorList>
            <person name="Goeker M."/>
        </authorList>
    </citation>
    <scope>NUCLEOTIDE SEQUENCE [LARGE SCALE GENOMIC DNA]</scope>
    <source>
        <strain evidence="2 3">DSM 19154</strain>
    </source>
</reference>
<dbReference type="Proteomes" id="UP001225034">
    <property type="component" value="Unassembled WGS sequence"/>
</dbReference>
<gene>
    <name evidence="2" type="ORF">J2S05_002471</name>
</gene>